<dbReference type="Pfam" id="PF03466">
    <property type="entry name" value="LysR_substrate"/>
    <property type="match status" value="1"/>
</dbReference>
<proteinExistence type="inferred from homology"/>
<keyword evidence="7" id="KW-1185">Reference proteome</keyword>
<dbReference type="GO" id="GO:0003700">
    <property type="term" value="F:DNA-binding transcription factor activity"/>
    <property type="evidence" value="ECO:0007669"/>
    <property type="project" value="InterPro"/>
</dbReference>
<dbReference type="AlphaFoldDB" id="A0A370UBB4"/>
<feature type="domain" description="HTH lysR-type" evidence="5">
    <location>
        <begin position="7"/>
        <end position="64"/>
    </location>
</feature>
<dbReference type="PRINTS" id="PR00039">
    <property type="entry name" value="HTHLYSR"/>
</dbReference>
<dbReference type="EMBL" id="QKRA01000002">
    <property type="protein sequence ID" value="RDL45087.1"/>
    <property type="molecule type" value="Genomic_DNA"/>
</dbReference>
<dbReference type="PANTHER" id="PTHR30118">
    <property type="entry name" value="HTH-TYPE TRANSCRIPTIONAL REGULATOR LEUO-RELATED"/>
    <property type="match status" value="1"/>
</dbReference>
<dbReference type="Gene3D" id="3.40.190.10">
    <property type="entry name" value="Periplasmic binding protein-like II"/>
    <property type="match status" value="2"/>
</dbReference>
<keyword evidence="3" id="KW-0238">DNA-binding</keyword>
<dbReference type="CDD" id="cd08459">
    <property type="entry name" value="PBP2_DntR_NahR_LinR_like"/>
    <property type="match status" value="1"/>
</dbReference>
<dbReference type="Gene3D" id="1.10.10.10">
    <property type="entry name" value="Winged helix-like DNA-binding domain superfamily/Winged helix DNA-binding domain"/>
    <property type="match status" value="1"/>
</dbReference>
<dbReference type="SUPFAM" id="SSF53850">
    <property type="entry name" value="Periplasmic binding protein-like II"/>
    <property type="match status" value="1"/>
</dbReference>
<sequence>MDYFMKLDLNLIQTFIVLYETRSVTKAAEQMFITQPSASHALSRLRNLFRDPLFIRTKSSMEPTPMADQLYLQLSPSLSTIQNTIKNTREFDPITSSKRFRIAMTDLGEMLLLPKIFEQIQQHAPNIELDVVPLEIHNVREWLGTGKIDAAVCSRALRDSSIEGQALFKERYVCLVNTLANSHISVLSMDDFLDFKHVLVKPSLGHGVTEEVLSKMGITRKISLELSHFSILPSVLQQANALAIVPMQIGEVFSRMHPLKVLDLPFQIADFEVSLFWPKRLTKTPSNKWLREIILSTISTSN</sequence>
<comment type="similarity">
    <text evidence="1">Belongs to the LysR transcriptional regulatory family.</text>
</comment>
<evidence type="ECO:0000313" key="7">
    <source>
        <dbReference type="Proteomes" id="UP000254326"/>
    </source>
</evidence>
<evidence type="ECO:0000256" key="4">
    <source>
        <dbReference type="ARBA" id="ARBA00023163"/>
    </source>
</evidence>
<evidence type="ECO:0000256" key="1">
    <source>
        <dbReference type="ARBA" id="ARBA00009437"/>
    </source>
</evidence>
<gene>
    <name evidence="6" type="ORF">DN730_05590</name>
</gene>
<dbReference type="InterPro" id="IPR036388">
    <property type="entry name" value="WH-like_DNA-bd_sf"/>
</dbReference>
<comment type="caution">
    <text evidence="6">The sequence shown here is derived from an EMBL/GenBank/DDBJ whole genome shotgun (WGS) entry which is preliminary data.</text>
</comment>
<accession>A0A370UBB4</accession>
<organism evidence="6 7">
    <name type="scientific">Marinomonas piezotolerans</name>
    <dbReference type="NCBI Taxonomy" id="2213058"/>
    <lineage>
        <taxon>Bacteria</taxon>
        <taxon>Pseudomonadati</taxon>
        <taxon>Pseudomonadota</taxon>
        <taxon>Gammaproteobacteria</taxon>
        <taxon>Oceanospirillales</taxon>
        <taxon>Oceanospirillaceae</taxon>
        <taxon>Marinomonas</taxon>
    </lineage>
</organism>
<dbReference type="InterPro" id="IPR005119">
    <property type="entry name" value="LysR_subst-bd"/>
</dbReference>
<protein>
    <submittedName>
        <fullName evidence="6">LysR family transcriptional regulator</fullName>
    </submittedName>
</protein>
<evidence type="ECO:0000256" key="2">
    <source>
        <dbReference type="ARBA" id="ARBA00023015"/>
    </source>
</evidence>
<dbReference type="InterPro" id="IPR050389">
    <property type="entry name" value="LysR-type_TF"/>
</dbReference>
<evidence type="ECO:0000313" key="6">
    <source>
        <dbReference type="EMBL" id="RDL45087.1"/>
    </source>
</evidence>
<reference evidence="6 7" key="1">
    <citation type="submission" date="2018-06" db="EMBL/GenBank/DDBJ databases">
        <title>Marinomonas sp. YLB-05 draft genome sequence.</title>
        <authorList>
            <person name="Yu L."/>
            <person name="Tang X."/>
        </authorList>
    </citation>
    <scope>NUCLEOTIDE SEQUENCE [LARGE SCALE GENOMIC DNA]</scope>
    <source>
        <strain evidence="6 7">YLB-05</strain>
    </source>
</reference>
<dbReference type="SUPFAM" id="SSF46785">
    <property type="entry name" value="Winged helix' DNA-binding domain"/>
    <property type="match status" value="1"/>
</dbReference>
<name>A0A370UBB4_9GAMM</name>
<dbReference type="InterPro" id="IPR000847">
    <property type="entry name" value="LysR_HTH_N"/>
</dbReference>
<dbReference type="PROSITE" id="PS50931">
    <property type="entry name" value="HTH_LYSR"/>
    <property type="match status" value="1"/>
</dbReference>
<keyword evidence="4" id="KW-0804">Transcription</keyword>
<dbReference type="PANTHER" id="PTHR30118:SF15">
    <property type="entry name" value="TRANSCRIPTIONAL REGULATORY PROTEIN"/>
    <property type="match status" value="1"/>
</dbReference>
<dbReference type="InterPro" id="IPR036390">
    <property type="entry name" value="WH_DNA-bd_sf"/>
</dbReference>
<evidence type="ECO:0000259" key="5">
    <source>
        <dbReference type="PROSITE" id="PS50931"/>
    </source>
</evidence>
<keyword evidence="2" id="KW-0805">Transcription regulation</keyword>
<evidence type="ECO:0000256" key="3">
    <source>
        <dbReference type="ARBA" id="ARBA00023125"/>
    </source>
</evidence>
<dbReference type="Proteomes" id="UP000254326">
    <property type="component" value="Unassembled WGS sequence"/>
</dbReference>
<dbReference type="Pfam" id="PF00126">
    <property type="entry name" value="HTH_1"/>
    <property type="match status" value="1"/>
</dbReference>
<dbReference type="GO" id="GO:0003677">
    <property type="term" value="F:DNA binding"/>
    <property type="evidence" value="ECO:0007669"/>
    <property type="project" value="UniProtKB-KW"/>
</dbReference>